<evidence type="ECO:0000313" key="3">
    <source>
        <dbReference type="EMBL" id="AWW08498.1"/>
    </source>
</evidence>
<evidence type="ECO:0000313" key="4">
    <source>
        <dbReference type="EMBL" id="AWW09495.1"/>
    </source>
</evidence>
<dbReference type="EMBL" id="MG999840">
    <property type="protein sequence ID" value="AWW08018.1"/>
    <property type="molecule type" value="Genomic_DNA"/>
</dbReference>
<dbReference type="EMBL" id="MH813994">
    <property type="protein sequence ID" value="QBH87439.1"/>
    <property type="molecule type" value="Genomic_DNA"/>
</dbReference>
<dbReference type="EMBL" id="MH813983">
    <property type="protein sequence ID" value="QBH86476.1"/>
    <property type="molecule type" value="Genomic_DNA"/>
</dbReference>
<dbReference type="EMBL" id="MH160378">
    <property type="protein sequence ID" value="AWO70944.1"/>
    <property type="molecule type" value="Genomic_DNA"/>
</dbReference>
<protein>
    <submittedName>
        <fullName evidence="1">Uncharacterized protein</fullName>
    </submittedName>
</protein>
<evidence type="ECO:0000313" key="7">
    <source>
        <dbReference type="EMBL" id="QBH86302.1"/>
    </source>
</evidence>
<organismHost>
    <name type="scientific">Homo sapiens</name>
    <name type="common">Human</name>
    <dbReference type="NCBI Taxonomy" id="9606"/>
</organismHost>
<reference evidence="2" key="2">
    <citation type="journal article" date="2018" name="MSphere">
        <title>Ultrasensitive Capture of Human Herpes Simplex Virus Genomes Directly from Clinical Samples Reveals Extraordinarily Limited Evolution in Cell Culture.</title>
        <authorList>
            <person name="Greninger A.L."/>
            <person name="Roychoudhury P."/>
            <person name="Xie H."/>
            <person name="Casto A."/>
            <person name="Cent A."/>
            <person name="Pepper G."/>
            <person name="Koelle D.M."/>
            <person name="Huang M.L."/>
            <person name="Wald A."/>
            <person name="Johnston C."/>
            <person name="Jerome K.R."/>
        </authorList>
    </citation>
    <scope>NUCLEOTIDE SEQUENCE</scope>
    <source>
        <strain evidence="2">2006-57630</strain>
        <strain evidence="3">2009-25575</strain>
        <strain evidence="6">2009-29406</strain>
        <strain evidence="4">2011-16318</strain>
        <strain evidence="5">2011-3153</strain>
    </source>
</reference>
<dbReference type="EMBL" id="MG999898">
    <property type="protein sequence ID" value="AWW13306.1"/>
    <property type="molecule type" value="Genomic_DNA"/>
</dbReference>
<evidence type="ECO:0000313" key="8">
    <source>
        <dbReference type="EMBL" id="QBH86476.1"/>
    </source>
</evidence>
<dbReference type="EMBL" id="MG999845">
    <property type="protein sequence ID" value="AWW08498.1"/>
    <property type="molecule type" value="Genomic_DNA"/>
</dbReference>
<dbReference type="EMBL" id="MH813981">
    <property type="protein sequence ID" value="QBH86302.1"/>
    <property type="molecule type" value="Genomic_DNA"/>
</dbReference>
<evidence type="ECO:0000313" key="1">
    <source>
        <dbReference type="EMBL" id="AWO70944.1"/>
    </source>
</evidence>
<evidence type="ECO:0000313" key="6">
    <source>
        <dbReference type="EMBL" id="AWW13393.1"/>
    </source>
</evidence>
<evidence type="ECO:0000313" key="2">
    <source>
        <dbReference type="EMBL" id="AWW08018.1"/>
    </source>
</evidence>
<dbReference type="EMBL" id="MG999899">
    <property type="protein sequence ID" value="AWW13393.1"/>
    <property type="molecule type" value="Genomic_DNA"/>
</dbReference>
<accession>A0A2U9A902</accession>
<proteinExistence type="predicted"/>
<evidence type="ECO:0000313" key="5">
    <source>
        <dbReference type="EMBL" id="AWW13306.1"/>
    </source>
</evidence>
<dbReference type="EMBL" id="MG999856">
    <property type="protein sequence ID" value="AWW09495.1"/>
    <property type="molecule type" value="Genomic_DNA"/>
</dbReference>
<evidence type="ECO:0000313" key="9">
    <source>
        <dbReference type="EMBL" id="QBH87439.1"/>
    </source>
</evidence>
<reference evidence="7" key="3">
    <citation type="submission" date="2018-08" db="EMBL/GenBank/DDBJ databases">
        <title>HSV1 whole genome sequences from clinical isolates.</title>
        <authorList>
            <person name="Roychoudhury P."/>
            <person name="Greninger A.L."/>
            <person name="Jerome K.R."/>
            <person name="Cent A."/>
        </authorList>
    </citation>
    <scope>NUCLEOTIDE SEQUENCE</scope>
    <source>
        <strain evidence="8">2018-6056</strain>
        <strain evidence="9">2018-6057</strain>
        <strain evidence="7">2018-6594</strain>
    </source>
</reference>
<sequence>MAASGGSMGWRWFSGVYGLNARAVSRARVTALALVPSACSARFRKSRGL</sequence>
<name>A0A2U9A902_HHV1</name>
<organism evidence="1">
    <name type="scientific">Human herpesvirus 1</name>
    <name type="common">HHV-1</name>
    <name type="synonym">Human herpes simplex virus 1</name>
    <dbReference type="NCBI Taxonomy" id="10298"/>
    <lineage>
        <taxon>Viruses</taxon>
        <taxon>Duplodnaviria</taxon>
        <taxon>Heunggongvirae</taxon>
        <taxon>Peploviricota</taxon>
        <taxon>Herviviricetes</taxon>
        <taxon>Herpesvirales</taxon>
        <taxon>Orthoherpesviridae</taxon>
        <taxon>Alphaherpesvirinae</taxon>
        <taxon>Simplexvirus</taxon>
        <taxon>Simplexvirus humanalpha1</taxon>
    </lineage>
</organism>
<reference evidence="1" key="1">
    <citation type="journal article" date="2018" name="J. ISSAAS">
        <title>Ultrasensitive capture of human herpes simplex virus genomes directly from clinical samples reveals extraordinarily limited evolution in cell culture.</title>
        <authorList>
            <person name="Greninger A.L."/>
            <person name="Roychoudhury P."/>
            <person name="Xie H."/>
            <person name="Casto A."/>
            <person name="Cent A."/>
            <person name="Pepper G."/>
            <person name="Koelle D.M."/>
            <person name="Huang M.-L."/>
            <person name="Wald A."/>
            <person name="Johnston C."/>
            <person name="Jerome K.R."/>
        </authorList>
    </citation>
    <scope>NUCLEOTIDE SEQUENCE</scope>
    <source>
        <strain evidence="1">HSV1-ORIGINAL-H9</strain>
    </source>
</reference>